<dbReference type="EMBL" id="GCVX01000080">
    <property type="protein sequence ID" value="JAI18150.1"/>
    <property type="molecule type" value="Transcribed_RNA"/>
</dbReference>
<accession>A0A0K8TVQ8</accession>
<evidence type="ECO:0000256" key="11">
    <source>
        <dbReference type="ARBA" id="ARBA00023004"/>
    </source>
</evidence>
<dbReference type="EC" id="1.14.14.1" evidence="5"/>
<evidence type="ECO:0000256" key="10">
    <source>
        <dbReference type="ARBA" id="ARBA00023002"/>
    </source>
</evidence>
<keyword evidence="6 15" id="KW-0349">Heme</keyword>
<dbReference type="InterPro" id="IPR050476">
    <property type="entry name" value="Insect_CytP450_Detox"/>
</dbReference>
<dbReference type="InterPro" id="IPR001128">
    <property type="entry name" value="Cyt_P450"/>
</dbReference>
<evidence type="ECO:0000256" key="14">
    <source>
        <dbReference type="ARBA" id="ARBA00047827"/>
    </source>
</evidence>
<evidence type="ECO:0000256" key="17">
    <source>
        <dbReference type="SAM" id="Phobius"/>
    </source>
</evidence>
<keyword evidence="17" id="KW-0812">Transmembrane</keyword>
<comment type="similarity">
    <text evidence="4 16">Belongs to the cytochrome P450 family.</text>
</comment>
<feature type="binding site" description="axial binding residue" evidence="15">
    <location>
        <position position="451"/>
    </location>
    <ligand>
        <name>heme</name>
        <dbReference type="ChEBI" id="CHEBI:30413"/>
    </ligand>
    <ligandPart>
        <name>Fe</name>
        <dbReference type="ChEBI" id="CHEBI:18248"/>
    </ligandPart>
</feature>
<dbReference type="PRINTS" id="PR00385">
    <property type="entry name" value="P450"/>
</dbReference>
<evidence type="ECO:0000256" key="2">
    <source>
        <dbReference type="ARBA" id="ARBA00004174"/>
    </source>
</evidence>
<proteinExistence type="inferred from homology"/>
<dbReference type="PROSITE" id="PS00086">
    <property type="entry name" value="CYTOCHROME_P450"/>
    <property type="match status" value="1"/>
</dbReference>
<evidence type="ECO:0000256" key="16">
    <source>
        <dbReference type="RuleBase" id="RU000461"/>
    </source>
</evidence>
<reference evidence="18" key="1">
    <citation type="journal article" date="2015" name="PLoS ONE">
        <title>The Peripheral Olfactory Repertoire of the Lightbrown Apple Moth, Epiphyas postvittana.</title>
        <authorList>
            <person name="Corcoran J.A."/>
            <person name="Jordan M.D."/>
            <person name="Thrimawithana A.H."/>
            <person name="Crowhurst R.N."/>
            <person name="Newcomb R.D."/>
        </authorList>
    </citation>
    <scope>NUCLEOTIDE SEQUENCE</scope>
</reference>
<keyword evidence="9" id="KW-0492">Microsome</keyword>
<dbReference type="Gene3D" id="1.10.630.10">
    <property type="entry name" value="Cytochrome P450"/>
    <property type="match status" value="1"/>
</dbReference>
<dbReference type="GO" id="GO:0005506">
    <property type="term" value="F:iron ion binding"/>
    <property type="evidence" value="ECO:0007669"/>
    <property type="project" value="InterPro"/>
</dbReference>
<evidence type="ECO:0000256" key="12">
    <source>
        <dbReference type="ARBA" id="ARBA00023033"/>
    </source>
</evidence>
<dbReference type="SUPFAM" id="SSF48264">
    <property type="entry name" value="Cytochrome P450"/>
    <property type="match status" value="1"/>
</dbReference>
<dbReference type="GO" id="GO:0020037">
    <property type="term" value="F:heme binding"/>
    <property type="evidence" value="ECO:0007669"/>
    <property type="project" value="InterPro"/>
</dbReference>
<dbReference type="PRINTS" id="PR00463">
    <property type="entry name" value="EP450I"/>
</dbReference>
<evidence type="ECO:0000256" key="6">
    <source>
        <dbReference type="ARBA" id="ARBA00022617"/>
    </source>
</evidence>
<dbReference type="CDD" id="cd11056">
    <property type="entry name" value="CYP6-like"/>
    <property type="match status" value="1"/>
</dbReference>
<keyword evidence="17" id="KW-1133">Transmembrane helix</keyword>
<dbReference type="InterPro" id="IPR017972">
    <property type="entry name" value="Cyt_P450_CS"/>
</dbReference>
<evidence type="ECO:0000256" key="4">
    <source>
        <dbReference type="ARBA" id="ARBA00010617"/>
    </source>
</evidence>
<organism evidence="18">
    <name type="scientific">Epiphyas postvittana</name>
    <name type="common">Light brown apple moth</name>
    <dbReference type="NCBI Taxonomy" id="65032"/>
    <lineage>
        <taxon>Eukaryota</taxon>
        <taxon>Metazoa</taxon>
        <taxon>Ecdysozoa</taxon>
        <taxon>Arthropoda</taxon>
        <taxon>Hexapoda</taxon>
        <taxon>Insecta</taxon>
        <taxon>Pterygota</taxon>
        <taxon>Neoptera</taxon>
        <taxon>Endopterygota</taxon>
        <taxon>Lepidoptera</taxon>
        <taxon>Glossata</taxon>
        <taxon>Ditrysia</taxon>
        <taxon>Tortricoidea</taxon>
        <taxon>Tortricidae</taxon>
        <taxon>Tortricinae</taxon>
        <taxon>Epiphyas</taxon>
    </lineage>
</organism>
<dbReference type="PANTHER" id="PTHR24292:SF45">
    <property type="entry name" value="CYTOCHROME P450 6G1-RELATED"/>
    <property type="match status" value="1"/>
</dbReference>
<evidence type="ECO:0000256" key="3">
    <source>
        <dbReference type="ARBA" id="ARBA00004406"/>
    </source>
</evidence>
<evidence type="ECO:0000256" key="7">
    <source>
        <dbReference type="ARBA" id="ARBA00022723"/>
    </source>
</evidence>
<sequence length="506" mass="58413">MDVSKMNTITQYLFVTAVTAFLLLCWVIVRKYGYWKRRGIPYATPIPLIGNLGFVMRKSVTEFFLELSKKYPSDCVGIFLGLQPTLVVQTPELARKVLVKDYDNFEDRYVYSGHADPLGSLNLFTVKNPIWSSMRQELTPMFTSSRLRKLTDLMNTNASELVLRVQRNFIEKKEAVNLKEIFSMYASDTVAYTVFGIRISRLNDQDSPLWYITSHMVKWTFWRGLEFSAIFFMPVIAKLLRLKFFSDGATEYIRKLFWNVVEERKKTGVSSDKDLVNHLLRLKENVKLPAEYGSQLADELMLAQAAVFILGSIETSSTTLSYTLHELAHHPEEQEKLFKEIDTALKEKGKDILDYDNLLELKYLTACISETMRKNTPVAYLERICKNRYKLTDDVVIEKGIPVFVNVMAIHRNEKYHPAPEEWRPERFSNPSDNDNKQFTFLPFGEGPHFCIGKRYGLMQVRAALAQLLHKYRVEPVTDQYELKGDPYAVFLAPANGGSVNFIPRT</sequence>
<protein>
    <recommendedName>
        <fullName evidence="5">unspecific monooxygenase</fullName>
        <ecNumber evidence="5">1.14.14.1</ecNumber>
    </recommendedName>
</protein>
<feature type="transmembrane region" description="Helical" evidence="17">
    <location>
        <begin position="12"/>
        <end position="29"/>
    </location>
</feature>
<evidence type="ECO:0000256" key="8">
    <source>
        <dbReference type="ARBA" id="ARBA00022824"/>
    </source>
</evidence>
<dbReference type="PANTHER" id="PTHR24292">
    <property type="entry name" value="CYTOCHROME P450"/>
    <property type="match status" value="1"/>
</dbReference>
<evidence type="ECO:0000256" key="13">
    <source>
        <dbReference type="ARBA" id="ARBA00023136"/>
    </source>
</evidence>
<comment type="cofactor">
    <cofactor evidence="1 15">
        <name>heme</name>
        <dbReference type="ChEBI" id="CHEBI:30413"/>
    </cofactor>
</comment>
<keyword evidence="10 16" id="KW-0560">Oxidoreductase</keyword>
<keyword evidence="13 17" id="KW-0472">Membrane</keyword>
<comment type="catalytic activity">
    <reaction evidence="14">
        <text>an organic molecule + reduced [NADPH--hemoprotein reductase] + O2 = an alcohol + oxidized [NADPH--hemoprotein reductase] + H2O + H(+)</text>
        <dbReference type="Rhea" id="RHEA:17149"/>
        <dbReference type="Rhea" id="RHEA-COMP:11964"/>
        <dbReference type="Rhea" id="RHEA-COMP:11965"/>
        <dbReference type="ChEBI" id="CHEBI:15377"/>
        <dbReference type="ChEBI" id="CHEBI:15378"/>
        <dbReference type="ChEBI" id="CHEBI:15379"/>
        <dbReference type="ChEBI" id="CHEBI:30879"/>
        <dbReference type="ChEBI" id="CHEBI:57618"/>
        <dbReference type="ChEBI" id="CHEBI:58210"/>
        <dbReference type="ChEBI" id="CHEBI:142491"/>
        <dbReference type="EC" id="1.14.14.1"/>
    </reaction>
</comment>
<comment type="subcellular location">
    <subcellularLocation>
        <location evidence="3">Endoplasmic reticulum membrane</location>
        <topology evidence="3">Peripheral membrane protein</topology>
    </subcellularLocation>
    <subcellularLocation>
        <location evidence="2">Microsome membrane</location>
        <topology evidence="2">Peripheral membrane protein</topology>
    </subcellularLocation>
</comment>
<name>A0A0K8TVQ8_EPIPO</name>
<dbReference type="Pfam" id="PF00067">
    <property type="entry name" value="p450"/>
    <property type="match status" value="1"/>
</dbReference>
<evidence type="ECO:0000256" key="5">
    <source>
        <dbReference type="ARBA" id="ARBA00012109"/>
    </source>
</evidence>
<keyword evidence="7 15" id="KW-0479">Metal-binding</keyword>
<dbReference type="AlphaFoldDB" id="A0A0K8TVQ8"/>
<keyword evidence="8" id="KW-0256">Endoplasmic reticulum</keyword>
<feature type="transmembrane region" description="Helical" evidence="17">
    <location>
        <begin position="220"/>
        <end position="240"/>
    </location>
</feature>
<keyword evidence="11 15" id="KW-0408">Iron</keyword>
<evidence type="ECO:0000256" key="15">
    <source>
        <dbReference type="PIRSR" id="PIRSR602401-1"/>
    </source>
</evidence>
<dbReference type="GO" id="GO:0005789">
    <property type="term" value="C:endoplasmic reticulum membrane"/>
    <property type="evidence" value="ECO:0007669"/>
    <property type="project" value="UniProtKB-SubCell"/>
</dbReference>
<evidence type="ECO:0000313" key="18">
    <source>
        <dbReference type="EMBL" id="JAI18150.1"/>
    </source>
</evidence>
<keyword evidence="12 16" id="KW-0503">Monooxygenase</keyword>
<evidence type="ECO:0000256" key="1">
    <source>
        <dbReference type="ARBA" id="ARBA00001971"/>
    </source>
</evidence>
<evidence type="ECO:0000256" key="9">
    <source>
        <dbReference type="ARBA" id="ARBA00022848"/>
    </source>
</evidence>
<dbReference type="GO" id="GO:0016712">
    <property type="term" value="F:oxidoreductase activity, acting on paired donors, with incorporation or reduction of molecular oxygen, reduced flavin or flavoprotein as one donor, and incorporation of one atom of oxygen"/>
    <property type="evidence" value="ECO:0007669"/>
    <property type="project" value="UniProtKB-EC"/>
</dbReference>
<dbReference type="InterPro" id="IPR002401">
    <property type="entry name" value="Cyt_P450_E_grp-I"/>
</dbReference>
<dbReference type="FunFam" id="1.10.630.10:FF:000042">
    <property type="entry name" value="Cytochrome P450"/>
    <property type="match status" value="1"/>
</dbReference>
<dbReference type="InterPro" id="IPR036396">
    <property type="entry name" value="Cyt_P450_sf"/>
</dbReference>